<protein>
    <submittedName>
        <fullName evidence="4">DUF1000-domain-containing protein</fullName>
    </submittedName>
</protein>
<evidence type="ECO:0000313" key="4">
    <source>
        <dbReference type="EMBL" id="KAF2433278.1"/>
    </source>
</evidence>
<dbReference type="InterPro" id="IPR010400">
    <property type="entry name" value="PITH_dom"/>
</dbReference>
<feature type="compositionally biased region" description="Basic and acidic residues" evidence="2">
    <location>
        <begin position="10"/>
        <end position="33"/>
    </location>
</feature>
<evidence type="ECO:0000256" key="1">
    <source>
        <dbReference type="ARBA" id="ARBA00025788"/>
    </source>
</evidence>
<dbReference type="Pfam" id="PF06201">
    <property type="entry name" value="PITH"/>
    <property type="match status" value="1"/>
</dbReference>
<accession>A0A9P4NXW4</accession>
<dbReference type="SUPFAM" id="SSF49785">
    <property type="entry name" value="Galactose-binding domain-like"/>
    <property type="match status" value="1"/>
</dbReference>
<reference evidence="4" key="1">
    <citation type="journal article" date="2020" name="Stud. Mycol.">
        <title>101 Dothideomycetes genomes: a test case for predicting lifestyles and emergence of pathogens.</title>
        <authorList>
            <person name="Haridas S."/>
            <person name="Albert R."/>
            <person name="Binder M."/>
            <person name="Bloem J."/>
            <person name="Labutti K."/>
            <person name="Salamov A."/>
            <person name="Andreopoulos B."/>
            <person name="Baker S."/>
            <person name="Barry K."/>
            <person name="Bills G."/>
            <person name="Bluhm B."/>
            <person name="Cannon C."/>
            <person name="Castanera R."/>
            <person name="Culley D."/>
            <person name="Daum C."/>
            <person name="Ezra D."/>
            <person name="Gonzalez J."/>
            <person name="Henrissat B."/>
            <person name="Kuo A."/>
            <person name="Liang C."/>
            <person name="Lipzen A."/>
            <person name="Lutzoni F."/>
            <person name="Magnuson J."/>
            <person name="Mondo S."/>
            <person name="Nolan M."/>
            <person name="Ohm R."/>
            <person name="Pangilinan J."/>
            <person name="Park H.-J."/>
            <person name="Ramirez L."/>
            <person name="Alfaro M."/>
            <person name="Sun H."/>
            <person name="Tritt A."/>
            <person name="Yoshinaga Y."/>
            <person name="Zwiers L.-H."/>
            <person name="Turgeon B."/>
            <person name="Goodwin S."/>
            <person name="Spatafora J."/>
            <person name="Crous P."/>
            <person name="Grigoriev I."/>
        </authorList>
    </citation>
    <scope>NUCLEOTIDE SEQUENCE</scope>
    <source>
        <strain evidence="4">CBS 130266</strain>
    </source>
</reference>
<dbReference type="PANTHER" id="PTHR12175">
    <property type="entry name" value="AD039 HT014 THIOREDOXIN FAMILY TRP26"/>
    <property type="match status" value="1"/>
</dbReference>
<keyword evidence="5" id="KW-1185">Reference proteome</keyword>
<dbReference type="GO" id="GO:0005737">
    <property type="term" value="C:cytoplasm"/>
    <property type="evidence" value="ECO:0007669"/>
    <property type="project" value="UniProtKB-ARBA"/>
</dbReference>
<evidence type="ECO:0000256" key="2">
    <source>
        <dbReference type="SAM" id="MobiDB-lite"/>
    </source>
</evidence>
<feature type="domain" description="PITH" evidence="3">
    <location>
        <begin position="31"/>
        <end position="207"/>
    </location>
</feature>
<dbReference type="Gene3D" id="2.60.120.470">
    <property type="entry name" value="PITH domain"/>
    <property type="match status" value="1"/>
</dbReference>
<dbReference type="InterPro" id="IPR037047">
    <property type="entry name" value="PITH_dom_sf"/>
</dbReference>
<organism evidence="4 5">
    <name type="scientific">Tothia fuscella</name>
    <dbReference type="NCBI Taxonomy" id="1048955"/>
    <lineage>
        <taxon>Eukaryota</taxon>
        <taxon>Fungi</taxon>
        <taxon>Dikarya</taxon>
        <taxon>Ascomycota</taxon>
        <taxon>Pezizomycotina</taxon>
        <taxon>Dothideomycetes</taxon>
        <taxon>Pleosporomycetidae</taxon>
        <taxon>Venturiales</taxon>
        <taxon>Cylindrosympodiaceae</taxon>
        <taxon>Tothia</taxon>
    </lineage>
</organism>
<dbReference type="PROSITE" id="PS51532">
    <property type="entry name" value="PITH"/>
    <property type="match status" value="1"/>
</dbReference>
<comment type="similarity">
    <text evidence="1">Belongs to the PITHD1 family.</text>
</comment>
<evidence type="ECO:0000259" key="3">
    <source>
        <dbReference type="PROSITE" id="PS51532"/>
    </source>
</evidence>
<feature type="region of interest" description="Disordered" evidence="2">
    <location>
        <begin position="1"/>
        <end position="33"/>
    </location>
</feature>
<dbReference type="PANTHER" id="PTHR12175:SF1">
    <property type="entry name" value="PITH DOMAIN-CONTAINING PROTEIN 1"/>
    <property type="match status" value="1"/>
</dbReference>
<comment type="caution">
    <text evidence="4">The sequence shown here is derived from an EMBL/GenBank/DDBJ whole genome shotgun (WGS) entry which is preliminary data.</text>
</comment>
<dbReference type="OrthoDB" id="2635at2759"/>
<dbReference type="GO" id="GO:0005634">
    <property type="term" value="C:nucleus"/>
    <property type="evidence" value="ECO:0007669"/>
    <property type="project" value="TreeGrafter"/>
</dbReference>
<gene>
    <name evidence="4" type="ORF">EJ08DRAFT_583858</name>
</gene>
<dbReference type="InterPro" id="IPR008979">
    <property type="entry name" value="Galactose-bd-like_sf"/>
</dbReference>
<name>A0A9P4NXW4_9PEZI</name>
<dbReference type="Proteomes" id="UP000800235">
    <property type="component" value="Unassembled WGS sequence"/>
</dbReference>
<evidence type="ECO:0000313" key="5">
    <source>
        <dbReference type="Proteomes" id="UP000800235"/>
    </source>
</evidence>
<dbReference type="EMBL" id="MU007021">
    <property type="protein sequence ID" value="KAF2433278.1"/>
    <property type="molecule type" value="Genomic_DNA"/>
</dbReference>
<dbReference type="AlphaFoldDB" id="A0A9P4NXW4"/>
<proteinExistence type="inferred from homology"/>
<sequence length="235" mass="25954">MSHSHSHSHGGHDHYDGEDPHDHSHGAHNHDDDITPALQNLLYEQIDLSAVTCLNEEETGSASKILQKTWTQRMEDEPELKSDADEQLLLAVPFTGQVRLHSILIRTSTTDSAPSTLKIYANKDNLDFETASSLEPTQALSIAQSNEVQEYPVKRALFSTTRNLTLFFEDNWGQGEEDVTRITYIAFKGDFMKLSKEPISFLYEAAANPSDHKAIVGTKEGMGSQVGGAGGRQGM</sequence>
<dbReference type="InterPro" id="IPR045099">
    <property type="entry name" value="PITH1-like"/>
</dbReference>